<keyword evidence="2" id="KW-1185">Reference proteome</keyword>
<reference evidence="1" key="1">
    <citation type="submission" date="2024-02" db="EMBL/GenBank/DDBJ databases">
        <authorList>
            <consortium name="ELIXIR-Norway"/>
            <consortium name="Elixir Norway"/>
        </authorList>
    </citation>
    <scope>NUCLEOTIDE SEQUENCE</scope>
</reference>
<dbReference type="Proteomes" id="UP001497512">
    <property type="component" value="Chromosome 3"/>
</dbReference>
<evidence type="ECO:0000313" key="1">
    <source>
        <dbReference type="EMBL" id="CAK9220184.1"/>
    </source>
</evidence>
<sequence length="185" mass="19863">MRCCSVASPAPRVVALLAIVAATSYNLCRPCHSSELQHSAALAIAASCNILPALPQRCVVRSCSAAPPPATAVVVVEFCSFDVRRFFVQFSSDVHRTFIRFSSDVHRTCIRFPSDVHPTFVRFASDFCPTSVRHSSDFHPIAVLCPAPLRHAPSHPVSCALSSCVLCHVVLCPALYGLAPCCPAS</sequence>
<protein>
    <recommendedName>
        <fullName evidence="3">Secreted protein</fullName>
    </recommendedName>
</protein>
<accession>A0ABP0UG96</accession>
<evidence type="ECO:0008006" key="3">
    <source>
        <dbReference type="Google" id="ProtNLM"/>
    </source>
</evidence>
<dbReference type="EMBL" id="OZ019895">
    <property type="protein sequence ID" value="CAK9220184.1"/>
    <property type="molecule type" value="Genomic_DNA"/>
</dbReference>
<proteinExistence type="predicted"/>
<evidence type="ECO:0000313" key="2">
    <source>
        <dbReference type="Proteomes" id="UP001497512"/>
    </source>
</evidence>
<organism evidence="1 2">
    <name type="scientific">Sphagnum troendelagicum</name>
    <dbReference type="NCBI Taxonomy" id="128251"/>
    <lineage>
        <taxon>Eukaryota</taxon>
        <taxon>Viridiplantae</taxon>
        <taxon>Streptophyta</taxon>
        <taxon>Embryophyta</taxon>
        <taxon>Bryophyta</taxon>
        <taxon>Sphagnophytina</taxon>
        <taxon>Sphagnopsida</taxon>
        <taxon>Sphagnales</taxon>
        <taxon>Sphagnaceae</taxon>
        <taxon>Sphagnum</taxon>
    </lineage>
</organism>
<name>A0ABP0UG96_9BRYO</name>
<gene>
    <name evidence="1" type="ORF">CSSPTR1EN2_LOCUS15253</name>
</gene>